<feature type="compositionally biased region" description="Low complexity" evidence="2">
    <location>
        <begin position="69"/>
        <end position="80"/>
    </location>
</feature>
<feature type="region of interest" description="Disordered" evidence="2">
    <location>
        <begin position="60"/>
        <end position="81"/>
    </location>
</feature>
<keyword evidence="5" id="KW-1185">Reference proteome</keyword>
<keyword evidence="1" id="KW-0862">Zinc</keyword>
<accession>A0AAQ3R9I9</accession>
<gene>
    <name evidence="4" type="ORF">V8G54_034812</name>
</gene>
<keyword evidence="1" id="KW-0863">Zinc-finger</keyword>
<dbReference type="PROSITE" id="PS50158">
    <property type="entry name" value="ZF_CCHC"/>
    <property type="match status" value="1"/>
</dbReference>
<dbReference type="GO" id="GO:0003676">
    <property type="term" value="F:nucleic acid binding"/>
    <property type="evidence" value="ECO:0007669"/>
    <property type="project" value="InterPro"/>
</dbReference>
<feature type="domain" description="CCHC-type" evidence="3">
    <location>
        <begin position="40"/>
        <end position="53"/>
    </location>
</feature>
<protein>
    <recommendedName>
        <fullName evidence="3">CCHC-type domain-containing protein</fullName>
    </recommendedName>
</protein>
<dbReference type="EMBL" id="CP144690">
    <property type="protein sequence ID" value="WVY89298.1"/>
    <property type="molecule type" value="Genomic_DNA"/>
</dbReference>
<feature type="region of interest" description="Disordered" evidence="2">
    <location>
        <begin position="1"/>
        <end position="30"/>
    </location>
</feature>
<name>A0AAQ3R9I9_VIGMU</name>
<evidence type="ECO:0000259" key="3">
    <source>
        <dbReference type="PROSITE" id="PS50158"/>
    </source>
</evidence>
<evidence type="ECO:0000256" key="1">
    <source>
        <dbReference type="PROSITE-ProRule" id="PRU00047"/>
    </source>
</evidence>
<evidence type="ECO:0000313" key="4">
    <source>
        <dbReference type="EMBL" id="WVY89298.1"/>
    </source>
</evidence>
<feature type="compositionally biased region" description="Basic residues" evidence="2">
    <location>
        <begin position="13"/>
        <end position="30"/>
    </location>
</feature>
<evidence type="ECO:0000313" key="5">
    <source>
        <dbReference type="Proteomes" id="UP001374535"/>
    </source>
</evidence>
<dbReference type="Proteomes" id="UP001374535">
    <property type="component" value="Chromosome 11"/>
</dbReference>
<organism evidence="4 5">
    <name type="scientific">Vigna mungo</name>
    <name type="common">Black gram</name>
    <name type="synonym">Phaseolus mungo</name>
    <dbReference type="NCBI Taxonomy" id="3915"/>
    <lineage>
        <taxon>Eukaryota</taxon>
        <taxon>Viridiplantae</taxon>
        <taxon>Streptophyta</taxon>
        <taxon>Embryophyta</taxon>
        <taxon>Tracheophyta</taxon>
        <taxon>Spermatophyta</taxon>
        <taxon>Magnoliopsida</taxon>
        <taxon>eudicotyledons</taxon>
        <taxon>Gunneridae</taxon>
        <taxon>Pentapetalae</taxon>
        <taxon>rosids</taxon>
        <taxon>fabids</taxon>
        <taxon>Fabales</taxon>
        <taxon>Fabaceae</taxon>
        <taxon>Papilionoideae</taxon>
        <taxon>50 kb inversion clade</taxon>
        <taxon>NPAAA clade</taxon>
        <taxon>indigoferoid/millettioid clade</taxon>
        <taxon>Phaseoleae</taxon>
        <taxon>Vigna</taxon>
    </lineage>
</organism>
<reference evidence="4 5" key="1">
    <citation type="journal article" date="2023" name="Life. Sci Alliance">
        <title>Evolutionary insights into 3D genome organization and epigenetic landscape of Vigna mungo.</title>
        <authorList>
            <person name="Junaid A."/>
            <person name="Singh B."/>
            <person name="Bhatia S."/>
        </authorList>
    </citation>
    <scope>NUCLEOTIDE SEQUENCE [LARGE SCALE GENOMIC DNA]</scope>
    <source>
        <strain evidence="4">Urdbean</strain>
    </source>
</reference>
<dbReference type="GO" id="GO:0008270">
    <property type="term" value="F:zinc ion binding"/>
    <property type="evidence" value="ECO:0007669"/>
    <property type="project" value="UniProtKB-KW"/>
</dbReference>
<keyword evidence="1" id="KW-0479">Metal-binding</keyword>
<evidence type="ECO:0000256" key="2">
    <source>
        <dbReference type="SAM" id="MobiDB-lite"/>
    </source>
</evidence>
<sequence>MVEDEKTKTIPNNKKRPHNFYKGKMNKRPKFGKESQQANCWECGKPGYLKRNCTIWKRKMAKNGGKQGQGESSQGQPKKGNCTQIAHNSVLNFVEMVSEIFCVQTDDSWWIDSGASRHFVKIIVYLKPLKKMTMEKFFTWEMILWLKSSMLDK</sequence>
<dbReference type="AlphaFoldDB" id="A0AAQ3R9I9"/>
<dbReference type="InterPro" id="IPR001878">
    <property type="entry name" value="Znf_CCHC"/>
</dbReference>
<proteinExistence type="predicted"/>